<dbReference type="GO" id="GO:0003899">
    <property type="term" value="F:DNA-directed RNA polymerase activity"/>
    <property type="evidence" value="ECO:0007669"/>
    <property type="project" value="UniProtKB-EC"/>
</dbReference>
<dbReference type="Pfam" id="PF04998">
    <property type="entry name" value="RNA_pol_Rpb1_5"/>
    <property type="match status" value="1"/>
</dbReference>
<dbReference type="Proteomes" id="UP001212841">
    <property type="component" value="Unassembled WGS sequence"/>
</dbReference>
<evidence type="ECO:0000256" key="9">
    <source>
        <dbReference type="ARBA" id="ARBA00022842"/>
    </source>
</evidence>
<dbReference type="EC" id="2.7.7.6" evidence="14"/>
<dbReference type="InterPro" id="IPR015700">
    <property type="entry name" value="RPC1"/>
</dbReference>
<dbReference type="FunFam" id="1.10.132.30:FF:000001">
    <property type="entry name" value="DNA-directed RNA polymerase subunit"/>
    <property type="match status" value="1"/>
</dbReference>
<evidence type="ECO:0000256" key="4">
    <source>
        <dbReference type="ARBA" id="ARBA00022478"/>
    </source>
</evidence>
<dbReference type="InterPro" id="IPR007083">
    <property type="entry name" value="RNA_pol_Rpb1_4"/>
</dbReference>
<dbReference type="Pfam" id="PF00623">
    <property type="entry name" value="RNA_pol_Rpb1_2"/>
    <property type="match status" value="1"/>
</dbReference>
<keyword evidence="6 14" id="KW-0548">Nucleotidyltransferase</keyword>
<organism evidence="16 17">
    <name type="scientific">Rhizophlyctis rosea</name>
    <dbReference type="NCBI Taxonomy" id="64517"/>
    <lineage>
        <taxon>Eukaryota</taxon>
        <taxon>Fungi</taxon>
        <taxon>Fungi incertae sedis</taxon>
        <taxon>Chytridiomycota</taxon>
        <taxon>Chytridiomycota incertae sedis</taxon>
        <taxon>Chytridiomycetes</taxon>
        <taxon>Rhizophlyctidales</taxon>
        <taxon>Rhizophlyctidaceae</taxon>
        <taxon>Rhizophlyctis</taxon>
    </lineage>
</organism>
<evidence type="ECO:0000313" key="16">
    <source>
        <dbReference type="EMBL" id="KAJ3055717.1"/>
    </source>
</evidence>
<keyword evidence="5 14" id="KW-0808">Transferase</keyword>
<dbReference type="GO" id="GO:0006351">
    <property type="term" value="P:DNA-templated transcription"/>
    <property type="evidence" value="ECO:0007669"/>
    <property type="project" value="InterPro"/>
</dbReference>
<dbReference type="Gene3D" id="1.10.150.390">
    <property type="match status" value="1"/>
</dbReference>
<dbReference type="PANTHER" id="PTHR48446">
    <property type="entry name" value="DNA-DIRECTED RNA POLYMERASE SUBUNIT BETA' N-TERMINAL SECTION"/>
    <property type="match status" value="1"/>
</dbReference>
<name>A0AAD5SPL8_9FUNG</name>
<keyword evidence="7" id="KW-0479">Metal-binding</keyword>
<dbReference type="PANTHER" id="PTHR48446:SF1">
    <property type="entry name" value="DNA-DIRECTED RNA POLYMERASE SUBUNIT BETA' N-TERMINAL SECTION"/>
    <property type="match status" value="1"/>
</dbReference>
<dbReference type="Gene3D" id="1.10.132.30">
    <property type="match status" value="1"/>
</dbReference>
<dbReference type="GO" id="GO:0046872">
    <property type="term" value="F:metal ion binding"/>
    <property type="evidence" value="ECO:0007669"/>
    <property type="project" value="UniProtKB-KW"/>
</dbReference>
<dbReference type="InterPro" id="IPR007066">
    <property type="entry name" value="RNA_pol_Rpb1_3"/>
</dbReference>
<keyword evidence="11" id="KW-0539">Nucleus</keyword>
<dbReference type="NCBIfam" id="NF006336">
    <property type="entry name" value="PRK08566.1"/>
    <property type="match status" value="1"/>
</dbReference>
<keyword evidence="8" id="KW-0862">Zinc</keyword>
<dbReference type="Gene3D" id="1.10.274.100">
    <property type="entry name" value="RNA polymerase Rpb1, domain 3"/>
    <property type="match status" value="1"/>
</dbReference>
<dbReference type="FunFam" id="1.10.150.390:FF:000004">
    <property type="entry name" value="DNA-directed RNA polymerase subunit"/>
    <property type="match status" value="1"/>
</dbReference>
<comment type="caution">
    <text evidence="16">The sequence shown here is derived from an EMBL/GenBank/DDBJ whole genome shotgun (WGS) entry which is preliminary data.</text>
</comment>
<dbReference type="FunFam" id="2.40.40.20:FF:000019">
    <property type="entry name" value="DNA-directed RNA polymerase II subunit RPB1"/>
    <property type="match status" value="1"/>
</dbReference>
<dbReference type="InterPro" id="IPR035697">
    <property type="entry name" value="RNAP_III_RPC1_N"/>
</dbReference>
<dbReference type="InterPro" id="IPR038120">
    <property type="entry name" value="Rpb1_funnel_sf"/>
</dbReference>
<dbReference type="SUPFAM" id="SSF64484">
    <property type="entry name" value="beta and beta-prime subunits of DNA dependent RNA-polymerase"/>
    <property type="match status" value="1"/>
</dbReference>
<dbReference type="InterPro" id="IPR007081">
    <property type="entry name" value="RNA_pol_Rpb1_5"/>
</dbReference>
<keyword evidence="9" id="KW-0460">Magnesium</keyword>
<evidence type="ECO:0000256" key="2">
    <source>
        <dbReference type="ARBA" id="ARBA00006460"/>
    </source>
</evidence>
<dbReference type="CDD" id="cd02736">
    <property type="entry name" value="RNAP_III_Rpc1_C"/>
    <property type="match status" value="1"/>
</dbReference>
<dbReference type="InterPro" id="IPR007080">
    <property type="entry name" value="RNA_pol_Rpb1_1"/>
</dbReference>
<dbReference type="InterPro" id="IPR042102">
    <property type="entry name" value="RNA_pol_Rpb1_3_sf"/>
</dbReference>
<dbReference type="GO" id="GO:0003677">
    <property type="term" value="F:DNA binding"/>
    <property type="evidence" value="ECO:0007669"/>
    <property type="project" value="InterPro"/>
</dbReference>
<evidence type="ECO:0000256" key="12">
    <source>
        <dbReference type="ARBA" id="ARBA00048552"/>
    </source>
</evidence>
<evidence type="ECO:0000313" key="17">
    <source>
        <dbReference type="Proteomes" id="UP001212841"/>
    </source>
</evidence>
<dbReference type="InterPro" id="IPR044893">
    <property type="entry name" value="RNA_pol_Rpb1_clamp_domain"/>
</dbReference>
<keyword evidence="17" id="KW-1185">Reference proteome</keyword>
<comment type="function">
    <text evidence="13">DNA-dependent RNA polymerase catalyzes the transcription of DNA into RNA using the four ribonucleoside triphosphates as substrates. Largest and catalytic core component of RNA polymerase III which synthesizes small RNAs, such as 5S rRNA and tRNAs. Forms the polymerase active center together with the second largest subunit. A single-stranded DNA template strand of the promoter is positioned within the central active site cleft of Pol III. A bridging helix emanates from RPC1 and crosses the cleft near the catalytic site and is thought to promote translocation of Pol III by acting as a ratchet that moves the RNA-DNA hybrid through the active site by switching from straight to bent conformations at each step of nucleotide addition.</text>
</comment>
<dbReference type="Pfam" id="PF04997">
    <property type="entry name" value="RNA_pol_Rpb1_1"/>
    <property type="match status" value="1"/>
</dbReference>
<dbReference type="Pfam" id="PF04983">
    <property type="entry name" value="RNA_pol_Rpb1_3"/>
    <property type="match status" value="1"/>
</dbReference>
<evidence type="ECO:0000256" key="1">
    <source>
        <dbReference type="ARBA" id="ARBA00004123"/>
    </source>
</evidence>
<evidence type="ECO:0000256" key="8">
    <source>
        <dbReference type="ARBA" id="ARBA00022833"/>
    </source>
</evidence>
<evidence type="ECO:0000256" key="13">
    <source>
        <dbReference type="ARBA" id="ARBA00058108"/>
    </source>
</evidence>
<dbReference type="SMART" id="SM00663">
    <property type="entry name" value="RPOLA_N"/>
    <property type="match status" value="1"/>
</dbReference>
<feature type="domain" description="RNA polymerase N-terminal" evidence="15">
    <location>
        <begin position="247"/>
        <end position="553"/>
    </location>
</feature>
<dbReference type="GO" id="GO:0005634">
    <property type="term" value="C:nucleus"/>
    <property type="evidence" value="ECO:0007669"/>
    <property type="project" value="UniProtKB-SubCell"/>
</dbReference>
<comment type="similarity">
    <text evidence="2 14">Belongs to the RNA polymerase beta' chain family.</text>
</comment>
<dbReference type="Gene3D" id="6.20.50.80">
    <property type="match status" value="1"/>
</dbReference>
<proteinExistence type="inferred from homology"/>
<dbReference type="Pfam" id="PF05000">
    <property type="entry name" value="RNA_pol_Rpb1_4"/>
    <property type="match status" value="1"/>
</dbReference>
<evidence type="ECO:0000256" key="11">
    <source>
        <dbReference type="ARBA" id="ARBA00023242"/>
    </source>
</evidence>
<dbReference type="EMBL" id="JADGJD010000065">
    <property type="protein sequence ID" value="KAJ3055717.1"/>
    <property type="molecule type" value="Genomic_DNA"/>
</dbReference>
<evidence type="ECO:0000256" key="10">
    <source>
        <dbReference type="ARBA" id="ARBA00023163"/>
    </source>
</evidence>
<evidence type="ECO:0000256" key="7">
    <source>
        <dbReference type="ARBA" id="ARBA00022723"/>
    </source>
</evidence>
<dbReference type="Gene3D" id="3.30.1490.180">
    <property type="entry name" value="RNA polymerase ii"/>
    <property type="match status" value="1"/>
</dbReference>
<sequence>MKKPVIDSAPKRVTQIDFGVFSAQDAKKLSVVELHDTKLYDPDKPGRPTAEFGALDRRLGIADKINKCDTCGEGLQDCVGHYGVIRLVLPVYHIGYFKLMVTVLQNICKTCARVMVPEPVRRQYLKRLRRPNLDGVQRKDILKSLNTLCKKTGVCPHCESLNGSLKKVGALKIVHEKYKKKTNAVKAAAVPFHKTFDNAVQLDPMLKPHIGKAQEDLTPLSVLKLFERISDEDCELMGLDPARGRPELFLWTALPVPPVCIRPSVGQENATNEDDTTVLLSEIVESNAKIRDCMKSGIPVGLLLEHWDYLQLQCAMYITADLPGVPNHLQGDLPKIKRGLCQRLKGKFGRFRGNLSGKRVDFSGRTVISPDPNLRIDQVAVPERVAKVLTYPEKVTAHNIEKLRRCVINGTEKHPGATYIVKGFNGVDKRYLKYGNRKKLAEELAIGDTVERHLNDGDVVLFNRQPSLHKLSILSHYVKVRPWRTFRFNECVCAPYNADFDGDEMNLHVPQTEEAKAEAIHLMGVKNNLVTPRNGEPLIAATQDFITASYLLSRKDLFYDRTQFTQICTYMGDALMDIDIPPPTIFKPVRLWTGKQVFNVLLRPKADSNMIINLETKCRTFNKDSKDHNGVKFGQRKTAAGRLYHPSFCPSDGYLVIYNSELMSGVIDKSIIGDGNKKSMFYTVLRDYGPIAAGECMNRVAKLSARWLTNQGFSLGIDDVQPGERLSKEKELTVEKGYADCDDTIRLSKEGRLQNLPGSNQEQTLEAKLSGILSKIRDDVGQVCFQELNKYNAPLIMSLCGSKGSKINVSQMVACVGQQIISGSRIPNGFIDRSLPHFPRGSKIPPAKGFVRNSFYSGLAPSEFFFHAVSGREGLVDTAVKTAETGYMQRRLMKALEDLTAHYDKSVRSSTGGMVQFRYGDDALDPASMEGADVPVEFHRNFAHVMAILDQDDGERLLPWQITRLMEAETSSPRFGEPFSTAYLDTLRGFVEKEVVMKLAKARKGHGLAECVEAHTVCSVEEDHAMGLKTKVTRDQIMRFLDICHDKYMRAMIEPGTAVGAVGAQSIGEPGTQMTLKTFHFAGVASMNVTLGVPRIKEIINASKTISTPIITSKLVAGSYLSGGSPEKQQMARYASEAAARVVKGRIERTLLEDVTEYVQELIGPQECCLRFKLDIDLIRRLHLEVDLESIRWSIIANKKLKLTDAMVRTDGDEGIRVIMGTAGDSAAMFHQLQGLKRSLPKCVLKGIPTVNRAVINDKEKESRLELLVEGYGLREVMGMEGIEGERTTSNHTLEMYKILGIEAARTTIINEIQYTMSSHGMTIDRRHVMLLADLMTFKGEVLGITRFGIAKMKDSVLMLASFEKTTDHLFEASFYGKRDPIDGVSECIIMGQPMGIGTGLFKLLHETERPGDALPQQKGLMFGSGMHVSV</sequence>
<dbReference type="CDD" id="cd02583">
    <property type="entry name" value="RNAP_III_RPC1_N"/>
    <property type="match status" value="1"/>
</dbReference>
<dbReference type="Gene3D" id="6.10.250.2940">
    <property type="match status" value="1"/>
</dbReference>
<dbReference type="Gene3D" id="2.40.40.20">
    <property type="match status" value="1"/>
</dbReference>
<keyword evidence="4 14" id="KW-0240">DNA-directed RNA polymerase</keyword>
<comment type="subcellular location">
    <subcellularLocation>
        <location evidence="1">Nucleus</location>
    </subcellularLocation>
</comment>
<comment type="subunit">
    <text evidence="3">Component of the RNA polymerase III (Pol III) complex consisting of 17 subunits.</text>
</comment>
<evidence type="ECO:0000256" key="6">
    <source>
        <dbReference type="ARBA" id="ARBA00022695"/>
    </source>
</evidence>
<evidence type="ECO:0000256" key="3">
    <source>
        <dbReference type="ARBA" id="ARBA00011206"/>
    </source>
</evidence>
<dbReference type="GO" id="GO:0000428">
    <property type="term" value="C:DNA-directed RNA polymerase complex"/>
    <property type="evidence" value="ECO:0007669"/>
    <property type="project" value="UniProtKB-KW"/>
</dbReference>
<dbReference type="InterPro" id="IPR006592">
    <property type="entry name" value="RNA_pol_N"/>
</dbReference>
<gene>
    <name evidence="16" type="ORF">HK097_009602</name>
</gene>
<evidence type="ECO:0000256" key="5">
    <source>
        <dbReference type="ARBA" id="ARBA00022679"/>
    </source>
</evidence>
<dbReference type="FunFam" id="1.10.274.100:FF:000008">
    <property type="entry name" value="DNA-directed RNA polymerase subunit"/>
    <property type="match status" value="1"/>
</dbReference>
<dbReference type="InterPro" id="IPR000722">
    <property type="entry name" value="RNA_pol_asu"/>
</dbReference>
<dbReference type="Gene3D" id="4.10.860.120">
    <property type="entry name" value="RNA polymerase II, clamp domain"/>
    <property type="match status" value="1"/>
</dbReference>
<reference evidence="16" key="1">
    <citation type="submission" date="2020-05" db="EMBL/GenBank/DDBJ databases">
        <title>Phylogenomic resolution of chytrid fungi.</title>
        <authorList>
            <person name="Stajich J.E."/>
            <person name="Amses K."/>
            <person name="Simmons R."/>
            <person name="Seto K."/>
            <person name="Myers J."/>
            <person name="Bonds A."/>
            <person name="Quandt C.A."/>
            <person name="Barry K."/>
            <person name="Liu P."/>
            <person name="Grigoriev I."/>
            <person name="Longcore J.E."/>
            <person name="James T.Y."/>
        </authorList>
    </citation>
    <scope>NUCLEOTIDE SEQUENCE</scope>
    <source>
        <strain evidence="16">JEL0318</strain>
    </source>
</reference>
<accession>A0AAD5SPL8</accession>
<dbReference type="InterPro" id="IPR035698">
    <property type="entry name" value="RNAP_III_Rpc1_C"/>
</dbReference>
<comment type="catalytic activity">
    <reaction evidence="12 14">
        <text>RNA(n) + a ribonucleoside 5'-triphosphate = RNA(n+1) + diphosphate</text>
        <dbReference type="Rhea" id="RHEA:21248"/>
        <dbReference type="Rhea" id="RHEA-COMP:14527"/>
        <dbReference type="Rhea" id="RHEA-COMP:17342"/>
        <dbReference type="ChEBI" id="CHEBI:33019"/>
        <dbReference type="ChEBI" id="CHEBI:61557"/>
        <dbReference type="ChEBI" id="CHEBI:140395"/>
        <dbReference type="EC" id="2.7.7.6"/>
    </reaction>
</comment>
<dbReference type="FunFam" id="3.30.1490.180:FF:000002">
    <property type="entry name" value="DNA-directed RNA polymerase subunit"/>
    <property type="match status" value="1"/>
</dbReference>
<protein>
    <recommendedName>
        <fullName evidence="14">DNA-directed RNA polymerase subunit</fullName>
        <ecNumber evidence="14">2.7.7.6</ecNumber>
    </recommendedName>
</protein>
<keyword evidence="10 14" id="KW-0804">Transcription</keyword>
<evidence type="ECO:0000259" key="15">
    <source>
        <dbReference type="SMART" id="SM00663"/>
    </source>
</evidence>
<evidence type="ECO:0000256" key="14">
    <source>
        <dbReference type="RuleBase" id="RU004279"/>
    </source>
</evidence>